<accession>A0A1G5IUL1</accession>
<keyword evidence="1" id="KW-0472">Membrane</keyword>
<keyword evidence="3" id="KW-1185">Reference proteome</keyword>
<dbReference type="EMBL" id="FMVF01000011">
    <property type="protein sequence ID" value="SCY79430.1"/>
    <property type="molecule type" value="Genomic_DNA"/>
</dbReference>
<feature type="transmembrane region" description="Helical" evidence="1">
    <location>
        <begin position="36"/>
        <end position="53"/>
    </location>
</feature>
<organism evidence="2 3">
    <name type="scientific">Flavobacterium caeni</name>
    <dbReference type="NCBI Taxonomy" id="490189"/>
    <lineage>
        <taxon>Bacteria</taxon>
        <taxon>Pseudomonadati</taxon>
        <taxon>Bacteroidota</taxon>
        <taxon>Flavobacteriia</taxon>
        <taxon>Flavobacteriales</taxon>
        <taxon>Flavobacteriaceae</taxon>
        <taxon>Flavobacterium</taxon>
    </lineage>
</organism>
<evidence type="ECO:0000256" key="1">
    <source>
        <dbReference type="SAM" id="Phobius"/>
    </source>
</evidence>
<proteinExistence type="predicted"/>
<feature type="transmembrane region" description="Helical" evidence="1">
    <location>
        <begin position="12"/>
        <end position="30"/>
    </location>
</feature>
<gene>
    <name evidence="2" type="ORF">SAMN02927903_02389</name>
</gene>
<dbReference type="Proteomes" id="UP000199354">
    <property type="component" value="Unassembled WGS sequence"/>
</dbReference>
<reference evidence="2 3" key="1">
    <citation type="submission" date="2016-10" db="EMBL/GenBank/DDBJ databases">
        <authorList>
            <person name="de Groot N.N."/>
        </authorList>
    </citation>
    <scope>NUCLEOTIDE SEQUENCE [LARGE SCALE GENOMIC DNA]</scope>
    <source>
        <strain evidence="2 3">CGMCC 1.7031</strain>
    </source>
</reference>
<keyword evidence="1" id="KW-0812">Transmembrane</keyword>
<keyword evidence="1" id="KW-1133">Transmembrane helix</keyword>
<evidence type="ECO:0000313" key="2">
    <source>
        <dbReference type="EMBL" id="SCY79430.1"/>
    </source>
</evidence>
<dbReference type="STRING" id="490189.SAMN02927903_02389"/>
<protein>
    <submittedName>
        <fullName evidence="2">Uncharacterized protein</fullName>
    </submittedName>
</protein>
<sequence>MNTMKKLQTKALIYQLLSFAALFFLTRYLVAEFTGLTGFWIPITAFVVGTLLSPKFQAMRTPKGDKIFMSWLFVKGIKEVK</sequence>
<name>A0A1G5IUL1_9FLAO</name>
<evidence type="ECO:0000313" key="3">
    <source>
        <dbReference type="Proteomes" id="UP000199354"/>
    </source>
</evidence>
<dbReference type="AlphaFoldDB" id="A0A1G5IUL1"/>